<evidence type="ECO:0000313" key="4">
    <source>
        <dbReference type="Proteomes" id="UP000770586"/>
    </source>
</evidence>
<dbReference type="AlphaFoldDB" id="A0A8J7R9T7"/>
<dbReference type="OrthoDB" id="324258at2157"/>
<sequence>MYTETVDPKPVGGVWVTDTDDADEPVTNATGDAGSDPRLTIVVPVEPLPTLRATVVHIVEAVVEGSEADGDVPRRAREGTPRPSLVLYRVPPALLAMFLVAVALGFGGYALFKWFDPVLMEVFA</sequence>
<keyword evidence="2" id="KW-1133">Transmembrane helix</keyword>
<protein>
    <submittedName>
        <fullName evidence="3">Uncharacterized protein</fullName>
    </submittedName>
</protein>
<evidence type="ECO:0000256" key="2">
    <source>
        <dbReference type="SAM" id="Phobius"/>
    </source>
</evidence>
<keyword evidence="4" id="KW-1185">Reference proteome</keyword>
<gene>
    <name evidence="3" type="ORF">J2744_002599</name>
</gene>
<evidence type="ECO:0000313" key="3">
    <source>
        <dbReference type="EMBL" id="MBP1902897.1"/>
    </source>
</evidence>
<dbReference type="EMBL" id="JAGGKE010000013">
    <property type="protein sequence ID" value="MBP1902897.1"/>
    <property type="molecule type" value="Genomic_DNA"/>
</dbReference>
<dbReference type="RefSeq" id="WP_144800182.1">
    <property type="nucleotide sequence ID" value="NZ_JAGGKE010000013.1"/>
</dbReference>
<proteinExistence type="predicted"/>
<accession>A0A8J7R9T7</accession>
<evidence type="ECO:0000256" key="1">
    <source>
        <dbReference type="SAM" id="MobiDB-lite"/>
    </source>
</evidence>
<comment type="caution">
    <text evidence="3">The sequence shown here is derived from an EMBL/GenBank/DDBJ whole genome shotgun (WGS) entry which is preliminary data.</text>
</comment>
<feature type="region of interest" description="Disordered" evidence="1">
    <location>
        <begin position="1"/>
        <end position="33"/>
    </location>
</feature>
<name>A0A8J7R9T7_9EURY</name>
<keyword evidence="2" id="KW-0472">Membrane</keyword>
<feature type="transmembrane region" description="Helical" evidence="2">
    <location>
        <begin position="92"/>
        <end position="112"/>
    </location>
</feature>
<organism evidence="3 4">
    <name type="scientific">Halorubrum trapanicum</name>
    <dbReference type="NCBI Taxonomy" id="29284"/>
    <lineage>
        <taxon>Archaea</taxon>
        <taxon>Methanobacteriati</taxon>
        <taxon>Methanobacteriota</taxon>
        <taxon>Stenosarchaea group</taxon>
        <taxon>Halobacteria</taxon>
        <taxon>Halobacteriales</taxon>
        <taxon>Haloferacaceae</taxon>
        <taxon>Halorubrum</taxon>
    </lineage>
</organism>
<reference evidence="3 4" key="1">
    <citation type="submission" date="2021-03" db="EMBL/GenBank/DDBJ databases">
        <title>Genomic Encyclopedia of Type Strains, Phase IV (KMG-IV): sequencing the most valuable type-strain genomes for metagenomic binning, comparative biology and taxonomic classification.</title>
        <authorList>
            <person name="Goeker M."/>
        </authorList>
    </citation>
    <scope>NUCLEOTIDE SEQUENCE [LARGE SCALE GENOMIC DNA]</scope>
    <source>
        <strain evidence="3 4">DSM 12287</strain>
    </source>
</reference>
<keyword evidence="2" id="KW-0812">Transmembrane</keyword>
<dbReference type="Proteomes" id="UP000770586">
    <property type="component" value="Unassembled WGS sequence"/>
</dbReference>